<dbReference type="Proteomes" id="UP000836387">
    <property type="component" value="Unassembled WGS sequence"/>
</dbReference>
<dbReference type="EMBL" id="CADEHS020000009">
    <property type="protein sequence ID" value="CAG9945393.1"/>
    <property type="molecule type" value="Genomic_DNA"/>
</dbReference>
<reference evidence="1" key="2">
    <citation type="submission" date="2021-10" db="EMBL/GenBank/DDBJ databases">
        <authorList>
            <person name="Piombo E."/>
        </authorList>
    </citation>
    <scope>NUCLEOTIDE SEQUENCE</scope>
</reference>
<organism evidence="1 2">
    <name type="scientific">Clonostachys rosea f. rosea IK726</name>
    <dbReference type="NCBI Taxonomy" id="1349383"/>
    <lineage>
        <taxon>Eukaryota</taxon>
        <taxon>Fungi</taxon>
        <taxon>Dikarya</taxon>
        <taxon>Ascomycota</taxon>
        <taxon>Pezizomycotina</taxon>
        <taxon>Sordariomycetes</taxon>
        <taxon>Hypocreomycetidae</taxon>
        <taxon>Hypocreales</taxon>
        <taxon>Bionectriaceae</taxon>
        <taxon>Clonostachys</taxon>
    </lineage>
</organism>
<name>A0ACA9TXN7_BIOOC</name>
<keyword evidence="2" id="KW-1185">Reference proteome</keyword>
<evidence type="ECO:0000313" key="2">
    <source>
        <dbReference type="Proteomes" id="UP000836387"/>
    </source>
</evidence>
<reference evidence="1" key="1">
    <citation type="submission" date="2020-04" db="EMBL/GenBank/DDBJ databases">
        <authorList>
            <person name="Broberg M."/>
        </authorList>
    </citation>
    <scope>NUCLEOTIDE SEQUENCE</scope>
</reference>
<gene>
    <name evidence="1" type="ORF">CRV2_00012127</name>
</gene>
<accession>A0ACA9TXN7</accession>
<protein>
    <submittedName>
        <fullName evidence="1">Uncharacterized protein</fullName>
    </submittedName>
</protein>
<proteinExistence type="predicted"/>
<comment type="caution">
    <text evidence="1">The sequence shown here is derived from an EMBL/GenBank/DDBJ whole genome shotgun (WGS) entry which is preliminary data.</text>
</comment>
<evidence type="ECO:0000313" key="1">
    <source>
        <dbReference type="EMBL" id="CAG9945393.1"/>
    </source>
</evidence>
<sequence length="177" mass="19216">MLPIFSFFNQWRPGKAAPKEEEQISPHSRDDHGNTPLHLAAMKGLRAAAALEIENGSDIDATNKDGDTPLHLAARARRGKIASLLVRSGARTDISNNDGDYPLHLVAATGQVGIAVLVLAEEEDRDGVARTNNRGDTPLHVAARAVQDHMYTFLLSRGGRWDVRNGDGETPRGLYGF</sequence>